<sequence>MEIRISIITFLLLSITAFAQENNKELVTMYKKDQASRMNGPIDWAVLSREDSIRRASVDRMIEEGKVKTAQDFYHAAMIYQHGNDTIASGKAVQYMKKAVEMDPSTNKWLLAAAIDRDLMRKGEPQIYGTQFLKNGMNEPYIQYEIDSTQVSDAQRQDYGVPTLAQQKIQLERMNQKKLAAMLSDKKVEDIAVFIQDHYEDENSEYDLSEMGINSFGYQLMAMNRNEDALIILKLNTELYPKGANTWDSLGEIYQNLGKTQQSIRAYKKSLELNPENDHARKMIQEQQNSED</sequence>
<dbReference type="InterPro" id="IPR011990">
    <property type="entry name" value="TPR-like_helical_dom_sf"/>
</dbReference>
<dbReference type="PROSITE" id="PS50005">
    <property type="entry name" value="TPR"/>
    <property type="match status" value="1"/>
</dbReference>
<organism evidence="1 2">
    <name type="scientific">Christiangramia flava JLT2011</name>
    <dbReference type="NCBI Taxonomy" id="1229726"/>
    <lineage>
        <taxon>Bacteria</taxon>
        <taxon>Pseudomonadati</taxon>
        <taxon>Bacteroidota</taxon>
        <taxon>Flavobacteriia</taxon>
        <taxon>Flavobacteriales</taxon>
        <taxon>Flavobacteriaceae</taxon>
        <taxon>Christiangramia</taxon>
    </lineage>
</organism>
<dbReference type="AlphaFoldDB" id="A0A1L7IAH4"/>
<dbReference type="InterPro" id="IPR019734">
    <property type="entry name" value="TPR_rpt"/>
</dbReference>
<dbReference type="RefSeq" id="WP_083645752.1">
    <property type="nucleotide sequence ID" value="NZ_AMRU01000004.1"/>
</dbReference>
<dbReference type="Proteomes" id="UP000186230">
    <property type="component" value="Chromosome"/>
</dbReference>
<dbReference type="STRING" id="1229726.GRFL_3479"/>
<dbReference type="Gene3D" id="1.25.40.10">
    <property type="entry name" value="Tetratricopeptide repeat domain"/>
    <property type="match status" value="1"/>
</dbReference>
<evidence type="ECO:0000313" key="2">
    <source>
        <dbReference type="Proteomes" id="UP000186230"/>
    </source>
</evidence>
<dbReference type="OrthoDB" id="9793489at2"/>
<dbReference type="PROSITE" id="PS50293">
    <property type="entry name" value="TPR_REGION"/>
    <property type="match status" value="1"/>
</dbReference>
<reference evidence="1 2" key="1">
    <citation type="submission" date="2016-07" db="EMBL/GenBank/DDBJ databases">
        <title>Multi-omics approach to identify versatile polysaccharide utilization systems of a marine flavobacterium Gramella flava.</title>
        <authorList>
            <person name="Tang K."/>
        </authorList>
    </citation>
    <scope>NUCLEOTIDE SEQUENCE [LARGE SCALE GENOMIC DNA]</scope>
    <source>
        <strain evidence="1 2">JLT2011</strain>
    </source>
</reference>
<evidence type="ECO:0000313" key="1">
    <source>
        <dbReference type="EMBL" id="APU70203.1"/>
    </source>
</evidence>
<name>A0A1L7IAH4_9FLAO</name>
<gene>
    <name evidence="1" type="ORF">GRFL_3479</name>
</gene>
<dbReference type="Pfam" id="PF00515">
    <property type="entry name" value="TPR_1"/>
    <property type="match status" value="1"/>
</dbReference>
<dbReference type="SMART" id="SM00028">
    <property type="entry name" value="TPR"/>
    <property type="match status" value="1"/>
</dbReference>
<protein>
    <submittedName>
        <fullName evidence="1">Uncharacterized protein</fullName>
    </submittedName>
</protein>
<dbReference type="EMBL" id="CP016359">
    <property type="protein sequence ID" value="APU70203.1"/>
    <property type="molecule type" value="Genomic_DNA"/>
</dbReference>
<dbReference type="SUPFAM" id="SSF48452">
    <property type="entry name" value="TPR-like"/>
    <property type="match status" value="1"/>
</dbReference>
<accession>A0A1L7IAH4</accession>
<dbReference type="KEGG" id="gfl:GRFL_3479"/>
<keyword evidence="2" id="KW-1185">Reference proteome</keyword>
<proteinExistence type="predicted"/>